<gene>
    <name evidence="1" type="ORF">FGO68_gene993</name>
</gene>
<reference evidence="1" key="1">
    <citation type="submission" date="2019-06" db="EMBL/GenBank/DDBJ databases">
        <authorList>
            <person name="Zheng W."/>
        </authorList>
    </citation>
    <scope>NUCLEOTIDE SEQUENCE</scope>
    <source>
        <strain evidence="1">QDHG01</strain>
    </source>
</reference>
<proteinExistence type="predicted"/>
<comment type="caution">
    <text evidence="1">The sequence shown here is derived from an EMBL/GenBank/DDBJ whole genome shotgun (WGS) entry which is preliminary data.</text>
</comment>
<organism evidence="1 2">
    <name type="scientific">Halteria grandinella</name>
    <dbReference type="NCBI Taxonomy" id="5974"/>
    <lineage>
        <taxon>Eukaryota</taxon>
        <taxon>Sar</taxon>
        <taxon>Alveolata</taxon>
        <taxon>Ciliophora</taxon>
        <taxon>Intramacronucleata</taxon>
        <taxon>Spirotrichea</taxon>
        <taxon>Stichotrichia</taxon>
        <taxon>Sporadotrichida</taxon>
        <taxon>Halteriidae</taxon>
        <taxon>Halteria</taxon>
    </lineage>
</organism>
<accession>A0A8J8SUF1</accession>
<sequence>MRFPSSAVVGRIDFESIHSLPAKFRVTLRRIEDIVQGHPFQRANEIEIKRLSESLRKSMSQAGTIFRRCDRSVMSTHCPVFFRSIFGNVFSRFVCLRVTSAESSLAVFRSKPRTISTSLPVCWANPSAKGNSLGVAPVCVATSGSPGFCQVFRIDAAK</sequence>
<dbReference type="AlphaFoldDB" id="A0A8J8SUF1"/>
<evidence type="ECO:0000313" key="1">
    <source>
        <dbReference type="EMBL" id="TNV71090.1"/>
    </source>
</evidence>
<protein>
    <submittedName>
        <fullName evidence="1">Uncharacterized protein</fullName>
    </submittedName>
</protein>
<dbReference type="Proteomes" id="UP000785679">
    <property type="component" value="Unassembled WGS sequence"/>
</dbReference>
<name>A0A8J8SUF1_HALGN</name>
<dbReference type="EMBL" id="RRYP01030762">
    <property type="protein sequence ID" value="TNV71090.1"/>
    <property type="molecule type" value="Genomic_DNA"/>
</dbReference>
<keyword evidence="2" id="KW-1185">Reference proteome</keyword>
<evidence type="ECO:0000313" key="2">
    <source>
        <dbReference type="Proteomes" id="UP000785679"/>
    </source>
</evidence>